<evidence type="ECO:0000313" key="1">
    <source>
        <dbReference type="EMBL" id="GAI61335.1"/>
    </source>
</evidence>
<proteinExistence type="predicted"/>
<dbReference type="AlphaFoldDB" id="X1RDV8"/>
<gene>
    <name evidence="1" type="ORF">S12H4_07780</name>
</gene>
<reference evidence="1" key="1">
    <citation type="journal article" date="2014" name="Front. Microbiol.">
        <title>High frequency of phylogenetically diverse reductive dehalogenase-homologous genes in deep subseafloor sedimentary metagenomes.</title>
        <authorList>
            <person name="Kawai M."/>
            <person name="Futagami T."/>
            <person name="Toyoda A."/>
            <person name="Takaki Y."/>
            <person name="Nishi S."/>
            <person name="Hori S."/>
            <person name="Arai W."/>
            <person name="Tsubouchi T."/>
            <person name="Morono Y."/>
            <person name="Uchiyama I."/>
            <person name="Ito T."/>
            <person name="Fujiyama A."/>
            <person name="Inagaki F."/>
            <person name="Takami H."/>
        </authorList>
    </citation>
    <scope>NUCLEOTIDE SEQUENCE</scope>
    <source>
        <strain evidence="1">Expedition CK06-06</strain>
    </source>
</reference>
<organism evidence="1">
    <name type="scientific">marine sediment metagenome</name>
    <dbReference type="NCBI Taxonomy" id="412755"/>
    <lineage>
        <taxon>unclassified sequences</taxon>
        <taxon>metagenomes</taxon>
        <taxon>ecological metagenomes</taxon>
    </lineage>
</organism>
<dbReference type="EMBL" id="BARW01002915">
    <property type="protein sequence ID" value="GAI61335.1"/>
    <property type="molecule type" value="Genomic_DNA"/>
</dbReference>
<comment type="caution">
    <text evidence="1">The sequence shown here is derived from an EMBL/GenBank/DDBJ whole genome shotgun (WGS) entry which is preliminary data.</text>
</comment>
<sequence>IINSDEFRDLVKPNIESFEQLYQELSNEQISNSEYYSKLGEIFKP</sequence>
<feature type="non-terminal residue" evidence="1">
    <location>
        <position position="1"/>
    </location>
</feature>
<name>X1RDV8_9ZZZZ</name>
<protein>
    <submittedName>
        <fullName evidence="1">Uncharacterized protein</fullName>
    </submittedName>
</protein>
<accession>X1RDV8</accession>